<dbReference type="InterPro" id="IPR011701">
    <property type="entry name" value="MFS"/>
</dbReference>
<proteinExistence type="predicted"/>
<dbReference type="SUPFAM" id="SSF103473">
    <property type="entry name" value="MFS general substrate transporter"/>
    <property type="match status" value="1"/>
</dbReference>
<name>A0A4V3YX39_9BURK</name>
<feature type="transmembrane region" description="Helical" evidence="4">
    <location>
        <begin position="68"/>
        <end position="86"/>
    </location>
</feature>
<dbReference type="OrthoDB" id="4822895at2"/>
<evidence type="ECO:0000313" key="7">
    <source>
        <dbReference type="Proteomes" id="UP000306236"/>
    </source>
</evidence>
<feature type="transmembrane region" description="Helical" evidence="4">
    <location>
        <begin position="278"/>
        <end position="296"/>
    </location>
</feature>
<evidence type="ECO:0000259" key="5">
    <source>
        <dbReference type="PROSITE" id="PS50850"/>
    </source>
</evidence>
<dbReference type="PROSITE" id="PS50850">
    <property type="entry name" value="MFS"/>
    <property type="match status" value="1"/>
</dbReference>
<keyword evidence="2 4" id="KW-1133">Transmembrane helix</keyword>
<gene>
    <name evidence="6" type="ORF">E8K88_08540</name>
</gene>
<dbReference type="EMBL" id="SSWX01000009">
    <property type="protein sequence ID" value="THJ33702.1"/>
    <property type="molecule type" value="Genomic_DNA"/>
</dbReference>
<comment type="caution">
    <text evidence="6">The sequence shown here is derived from an EMBL/GenBank/DDBJ whole genome shotgun (WGS) entry which is preliminary data.</text>
</comment>
<keyword evidence="3 4" id="KW-0472">Membrane</keyword>
<dbReference type="InterPro" id="IPR020846">
    <property type="entry name" value="MFS_dom"/>
</dbReference>
<feature type="transmembrane region" description="Helical" evidence="4">
    <location>
        <begin position="243"/>
        <end position="266"/>
    </location>
</feature>
<feature type="transmembrane region" description="Helical" evidence="4">
    <location>
        <begin position="92"/>
        <end position="113"/>
    </location>
</feature>
<evidence type="ECO:0000256" key="2">
    <source>
        <dbReference type="ARBA" id="ARBA00022989"/>
    </source>
</evidence>
<sequence length="406" mass="43154">MSRNELLRLVFAQIFLHTTMTGLRLAAPLLALSLGYSAGAVGALIALFALSQIFLAIPAGKYADHHGVRRPMGFAVLAAGLAMVLATALPSIPVLCIAAMLTGASAGITVIVLQRHIGRAATSNAERKQFFSWLAIAPAVSNFLGPFGVGLLIDHAGLVSGDLQAFRISFAVLAVLPLITWLLVMHVRELPYEPYDPKAAPTHAWDLLRSANFRYILFVNWLQSASWDIHTFLVPILGYERGLSASTIGTILGAFAIAAALIRMALPMISSRYSEKRVIATSCIITVLVFAIYPMVTHAAEMIVCAIVLGASLGCVQPMIMSLLTQVTPANRQGEALGIRLMFINASSFFMPMVAGSFGALIGVGAVFWVVAGIVAAGTPVVRKIQAVDHPLEDSTATAPEQPPKS</sequence>
<accession>A0A4V3YX39</accession>
<feature type="transmembrane region" description="Helical" evidence="4">
    <location>
        <begin position="36"/>
        <end position="56"/>
    </location>
</feature>
<feature type="transmembrane region" description="Helical" evidence="4">
    <location>
        <begin position="337"/>
        <end position="355"/>
    </location>
</feature>
<dbReference type="Proteomes" id="UP000306236">
    <property type="component" value="Unassembled WGS sequence"/>
</dbReference>
<dbReference type="InterPro" id="IPR036259">
    <property type="entry name" value="MFS_trans_sf"/>
</dbReference>
<keyword evidence="7" id="KW-1185">Reference proteome</keyword>
<evidence type="ECO:0000256" key="1">
    <source>
        <dbReference type="ARBA" id="ARBA00022692"/>
    </source>
</evidence>
<feature type="transmembrane region" description="Helical" evidence="4">
    <location>
        <begin position="165"/>
        <end position="184"/>
    </location>
</feature>
<dbReference type="PANTHER" id="PTHR23526:SF4">
    <property type="entry name" value="INTEGRAL MEMBRANE TRANSPORT PROTEIN"/>
    <property type="match status" value="1"/>
</dbReference>
<dbReference type="InterPro" id="IPR052528">
    <property type="entry name" value="Sugar_transport-like"/>
</dbReference>
<feature type="transmembrane region" description="Helical" evidence="4">
    <location>
        <begin position="361"/>
        <end position="382"/>
    </location>
</feature>
<feature type="transmembrane region" description="Helical" evidence="4">
    <location>
        <begin position="133"/>
        <end position="153"/>
    </location>
</feature>
<evidence type="ECO:0000313" key="6">
    <source>
        <dbReference type="EMBL" id="THJ33702.1"/>
    </source>
</evidence>
<organism evidence="6 7">
    <name type="scientific">Lampropedia aestuarii</name>
    <dbReference type="NCBI Taxonomy" id="2562762"/>
    <lineage>
        <taxon>Bacteria</taxon>
        <taxon>Pseudomonadati</taxon>
        <taxon>Pseudomonadota</taxon>
        <taxon>Betaproteobacteria</taxon>
        <taxon>Burkholderiales</taxon>
        <taxon>Comamonadaceae</taxon>
        <taxon>Lampropedia</taxon>
    </lineage>
</organism>
<evidence type="ECO:0000256" key="4">
    <source>
        <dbReference type="SAM" id="Phobius"/>
    </source>
</evidence>
<dbReference type="PANTHER" id="PTHR23526">
    <property type="entry name" value="INTEGRAL MEMBRANE TRANSPORT PROTEIN-RELATED"/>
    <property type="match status" value="1"/>
</dbReference>
<reference evidence="6 7" key="1">
    <citation type="submission" date="2019-04" db="EMBL/GenBank/DDBJ databases">
        <title>Lampropedia sp YIM MLB12 draf genome.</title>
        <authorList>
            <person name="Wang Y.-X."/>
        </authorList>
    </citation>
    <scope>NUCLEOTIDE SEQUENCE [LARGE SCALE GENOMIC DNA]</scope>
    <source>
        <strain evidence="6 7">YIM MLB12</strain>
    </source>
</reference>
<feature type="domain" description="Major facilitator superfamily (MFS) profile" evidence="5">
    <location>
        <begin position="5"/>
        <end position="390"/>
    </location>
</feature>
<dbReference type="RefSeq" id="WP_136406237.1">
    <property type="nucleotide sequence ID" value="NZ_JARXRQ010000010.1"/>
</dbReference>
<keyword evidence="1 4" id="KW-0812">Transmembrane</keyword>
<evidence type="ECO:0000256" key="3">
    <source>
        <dbReference type="ARBA" id="ARBA00023136"/>
    </source>
</evidence>
<dbReference type="GO" id="GO:0022857">
    <property type="term" value="F:transmembrane transporter activity"/>
    <property type="evidence" value="ECO:0007669"/>
    <property type="project" value="InterPro"/>
</dbReference>
<feature type="transmembrane region" description="Helical" evidence="4">
    <location>
        <begin position="302"/>
        <end position="325"/>
    </location>
</feature>
<dbReference type="Pfam" id="PF07690">
    <property type="entry name" value="MFS_1"/>
    <property type="match status" value="2"/>
</dbReference>
<dbReference type="AlphaFoldDB" id="A0A4V3YX39"/>
<dbReference type="Gene3D" id="1.20.1250.20">
    <property type="entry name" value="MFS general substrate transporter like domains"/>
    <property type="match status" value="1"/>
</dbReference>
<protein>
    <submittedName>
        <fullName evidence="6">MFS transporter</fullName>
    </submittedName>
</protein>
<feature type="transmembrane region" description="Helical" evidence="4">
    <location>
        <begin position="215"/>
        <end position="237"/>
    </location>
</feature>